<accession>A0A835CXS1</accession>
<comment type="caution">
    <text evidence="2">The sequence shown here is derived from an EMBL/GenBank/DDBJ whole genome shotgun (WGS) entry which is preliminary data.</text>
</comment>
<evidence type="ECO:0000313" key="2">
    <source>
        <dbReference type="EMBL" id="KAF8370196.1"/>
    </source>
</evidence>
<evidence type="ECO:0000313" key="3">
    <source>
        <dbReference type="Proteomes" id="UP000655225"/>
    </source>
</evidence>
<evidence type="ECO:0000259" key="1">
    <source>
        <dbReference type="Pfam" id="PF20241"/>
    </source>
</evidence>
<reference evidence="2 3" key="1">
    <citation type="submission" date="2020-04" db="EMBL/GenBank/DDBJ databases">
        <title>Plant Genome Project.</title>
        <authorList>
            <person name="Zhang R.-G."/>
        </authorList>
    </citation>
    <scope>NUCLEOTIDE SEQUENCE [LARGE SCALE GENOMIC DNA]</scope>
    <source>
        <strain evidence="2">YNK0</strain>
        <tissue evidence="2">Leaf</tissue>
    </source>
</reference>
<feature type="domain" description="DUF6598" evidence="1">
    <location>
        <begin position="74"/>
        <end position="246"/>
    </location>
</feature>
<protein>
    <recommendedName>
        <fullName evidence="1">DUF6598 domain-containing protein</fullName>
    </recommendedName>
</protein>
<gene>
    <name evidence="2" type="ORF">HHK36_031768</name>
</gene>
<sequence>MQALIFSSSLKPDLSYDMSKIEYIGGINYVFGIGRKNKSGSYKGYEEKPPDYVQDPLKRVPRIMRSNGTFFRPLVEVFSVQIMNLNRRCNIFGEIKVVEGIKIQYLYNRKREESESIDPDNPLLLIGPVQTISGFGNFGIYVDLMVKDKDKDLPLVSRGLMSWDFYESYRMVYDRPTPYEVDGDYGDDYDSCPVRVNYAVLNNGVEATLTFTLIIGDGEDPSHVYGRITACNSKFSEGSLLFRQNRMST</sequence>
<proteinExistence type="predicted"/>
<name>A0A835CXS1_TETSI</name>
<dbReference type="AlphaFoldDB" id="A0A835CXS1"/>
<dbReference type="OrthoDB" id="1602268at2759"/>
<dbReference type="PANTHER" id="PTHR33065">
    <property type="entry name" value="OS07G0486400 PROTEIN"/>
    <property type="match status" value="1"/>
</dbReference>
<dbReference type="Proteomes" id="UP000655225">
    <property type="component" value="Unassembled WGS sequence"/>
</dbReference>
<keyword evidence="3" id="KW-1185">Reference proteome</keyword>
<dbReference type="Pfam" id="PF20241">
    <property type="entry name" value="DUF6598"/>
    <property type="match status" value="1"/>
</dbReference>
<dbReference type="InterPro" id="IPR046533">
    <property type="entry name" value="DUF6598"/>
</dbReference>
<organism evidence="2 3">
    <name type="scientific">Tetracentron sinense</name>
    <name type="common">Spur-leaf</name>
    <dbReference type="NCBI Taxonomy" id="13715"/>
    <lineage>
        <taxon>Eukaryota</taxon>
        <taxon>Viridiplantae</taxon>
        <taxon>Streptophyta</taxon>
        <taxon>Embryophyta</taxon>
        <taxon>Tracheophyta</taxon>
        <taxon>Spermatophyta</taxon>
        <taxon>Magnoliopsida</taxon>
        <taxon>Trochodendrales</taxon>
        <taxon>Trochodendraceae</taxon>
        <taxon>Tetracentron</taxon>
    </lineage>
</organism>
<dbReference type="EMBL" id="JABCRI010000230">
    <property type="protein sequence ID" value="KAF8370196.1"/>
    <property type="molecule type" value="Genomic_DNA"/>
</dbReference>
<dbReference type="PANTHER" id="PTHR33065:SF88">
    <property type="entry name" value="OS11G0104220 PROTEIN"/>
    <property type="match status" value="1"/>
</dbReference>